<keyword evidence="8" id="KW-1185">Reference proteome</keyword>
<dbReference type="GO" id="GO:0005524">
    <property type="term" value="F:ATP binding"/>
    <property type="evidence" value="ECO:0007669"/>
    <property type="project" value="InterPro"/>
</dbReference>
<comment type="subcellular location">
    <subcellularLocation>
        <location evidence="1">Nucleus</location>
    </subcellularLocation>
</comment>
<dbReference type="GO" id="GO:0005634">
    <property type="term" value="C:nucleus"/>
    <property type="evidence" value="ECO:0007669"/>
    <property type="project" value="UniProtKB-SubCell"/>
</dbReference>
<evidence type="ECO:0000259" key="5">
    <source>
        <dbReference type="Pfam" id="PF02463"/>
    </source>
</evidence>
<evidence type="ECO:0000256" key="1">
    <source>
        <dbReference type="ARBA" id="ARBA00004123"/>
    </source>
</evidence>
<evidence type="ECO:0000256" key="4">
    <source>
        <dbReference type="SAM" id="MobiDB-lite"/>
    </source>
</evidence>
<evidence type="ECO:0000256" key="2">
    <source>
        <dbReference type="ARBA" id="ARBA00023054"/>
    </source>
</evidence>
<dbReference type="EMBL" id="CDMY01000117">
    <property type="protein sequence ID" value="CEL92905.1"/>
    <property type="molecule type" value="Genomic_DNA"/>
</dbReference>
<feature type="compositionally biased region" description="Polar residues" evidence="4">
    <location>
        <begin position="1204"/>
        <end position="1218"/>
    </location>
</feature>
<feature type="region of interest" description="Disordered" evidence="4">
    <location>
        <begin position="938"/>
        <end position="982"/>
    </location>
</feature>
<evidence type="ECO:0000313" key="7">
    <source>
        <dbReference type="EMBL" id="CEL92905.1"/>
    </source>
</evidence>
<dbReference type="SUPFAM" id="SSF52540">
    <property type="entry name" value="P-loop containing nucleoside triphosphate hydrolases"/>
    <property type="match status" value="1"/>
</dbReference>
<feature type="compositionally biased region" description="Basic and acidic residues" evidence="4">
    <location>
        <begin position="672"/>
        <end position="695"/>
    </location>
</feature>
<evidence type="ECO:0000313" key="8">
    <source>
        <dbReference type="Proteomes" id="UP000041254"/>
    </source>
</evidence>
<organism evidence="7 8">
    <name type="scientific">Vitrella brassicaformis (strain CCMP3155)</name>
    <dbReference type="NCBI Taxonomy" id="1169540"/>
    <lineage>
        <taxon>Eukaryota</taxon>
        <taxon>Sar</taxon>
        <taxon>Alveolata</taxon>
        <taxon>Colpodellida</taxon>
        <taxon>Vitrellaceae</taxon>
        <taxon>Vitrella</taxon>
    </lineage>
</organism>
<dbReference type="VEuPathDB" id="CryptoDB:Vbra_11142"/>
<sequence>MWKITTIYCEAFKSFSRPVEIELDSRFTSVIGPNGSGKSAILDALQFCLGVSNKESLRGNLASYVNDNRRQQQQKASAFVGITLQSGCDIVLAGRRVKLTTKDAKSDYMMMRKKADGEGEKVSPAELLQAAADNVCKKEEYMSALAELGFDIHSIDRLAISQKNRIAQVLSGPHALLKFVERIARTEELMEKIEAMSEEVERLSSEAHEAGQESRRLTDQMETLKPVYQDAVRLHHMYTRLIARLLRAATEQSTSCAERAAQCQSVLETSKDKEEAATDLYETQRKALQELDKERVEKEKALKQADNRVKKLQQDLRVKKDTLYEHEAQHEAHEKEVKRAKELYKSKSKELQDCKKQLKDCQQKYKHTQTNINTLAGRLDIGDGPPSEAVSAYLDAIKRKRQYESEVQSSEAECSHIEQQIQDVAKKEEKANAQLSADGMKECEESQLRSVRRQYDESSQQMVNLEARLKQLEGHVAAHGAGSAGAMCGKWEEGVKQLRGTLCNAFIGPLRDTGACNDASVASVIESVISWPLRHCVVVRQRNTAIAVVKHFQQNKLGQVKCVILDEYRSETAAPHPLTHNNATATPLMTFIDVESPDLTPIWSSLVNNWYLVESVDDALVLQKTFRGKNFITRDNEIFRGDGEIMACGRPGSGASHRLLRVAENASAASADGDKKRPRVDDKGAGHHQQQEEMQKVKKALADVRDQRSTLMDRIRGLEELSQKRSALQRQIDSLVRQKRGLVSSLNAQKKQTQQQMQLVNDATKSIDEAKQRLPQSLHQRGEGHLAEYATHLAELESIEEQQHRLEDRTRLLQTSFESLKQKVSASSGGPNLNVDLDKLNTDIQDMCNGIQDASCLKSSLTRELSSMEKRHDDLATKADKAKSQLASLRKKIAKSEAESAALAEERETLTTRLKKLRHAKMNRSTFIAIAKDNGLEGDPEDWCAARGGEGDEADGGDVERDDEQDDMEEEEEEEEEHIDQDTIQEDTIALAKARDGLDCDALGGFFSTKHEMAIVSERMESLQQRIEHKTAERQAMADQRHTQLVQFLSSLNDTIQSFYKVVNNQGGRVLIEYSSDAFLLNAHGVQIMVKPEANGPWRALPRLSMGQQSQAIACLSLACSILGPAPIPSLFCDELDASMDSVAVGRLCTLFQQAETLKQLQLVVITHRPHMYEQAKVIIGVYGTPAGSCVARMEFEEAGEEQNGPQADNQDLQDAIM</sequence>
<gene>
    <name evidence="7" type="ORF">Vbra_11142</name>
</gene>
<dbReference type="InterPro" id="IPR027417">
    <property type="entry name" value="P-loop_NTPase"/>
</dbReference>
<dbReference type="AlphaFoldDB" id="A0A0G4EB34"/>
<dbReference type="InterPro" id="IPR010935">
    <property type="entry name" value="SMC_hinge"/>
</dbReference>
<reference evidence="7 8" key="1">
    <citation type="submission" date="2014-11" db="EMBL/GenBank/DDBJ databases">
        <authorList>
            <person name="Zhu J."/>
            <person name="Qi W."/>
            <person name="Song R."/>
        </authorList>
    </citation>
    <scope>NUCLEOTIDE SEQUENCE [LARGE SCALE GENOMIC DNA]</scope>
</reference>
<dbReference type="InterPro" id="IPR036277">
    <property type="entry name" value="SMC_hinge_sf"/>
</dbReference>
<dbReference type="SUPFAM" id="SSF75553">
    <property type="entry name" value="Smc hinge domain"/>
    <property type="match status" value="1"/>
</dbReference>
<dbReference type="STRING" id="1169540.A0A0G4EB34"/>
<dbReference type="Pfam" id="PF02463">
    <property type="entry name" value="SMC_N"/>
    <property type="match status" value="1"/>
</dbReference>
<dbReference type="InterPro" id="IPR003395">
    <property type="entry name" value="RecF/RecN/SMC_N"/>
</dbReference>
<evidence type="ECO:0008006" key="9">
    <source>
        <dbReference type="Google" id="ProtNLM"/>
    </source>
</evidence>
<feature type="coiled-coil region" evidence="3">
    <location>
        <begin position="183"/>
        <end position="220"/>
    </location>
</feature>
<feature type="coiled-coil region" evidence="3">
    <location>
        <begin position="851"/>
        <end position="920"/>
    </location>
</feature>
<dbReference type="OrthoDB" id="552327at2759"/>
<accession>A0A0G4EB34</accession>
<evidence type="ECO:0000259" key="6">
    <source>
        <dbReference type="Pfam" id="PF06470"/>
    </source>
</evidence>
<dbReference type="Pfam" id="PF06470">
    <property type="entry name" value="SMC_hinge"/>
    <property type="match status" value="1"/>
</dbReference>
<name>A0A0G4EB34_VITBC</name>
<protein>
    <recommendedName>
        <fullName evidence="9">Structural maintenance of chromosomes protein</fullName>
    </recommendedName>
</protein>
<proteinExistence type="predicted"/>
<dbReference type="PhylomeDB" id="A0A0G4EB34"/>
<dbReference type="GO" id="GO:0005694">
    <property type="term" value="C:chromosome"/>
    <property type="evidence" value="ECO:0007669"/>
    <property type="project" value="InterPro"/>
</dbReference>
<dbReference type="OMA" id="ASAWRIQ"/>
<evidence type="ECO:0000256" key="3">
    <source>
        <dbReference type="SAM" id="Coils"/>
    </source>
</evidence>
<dbReference type="InParanoid" id="A0A0G4EB34"/>
<feature type="coiled-coil region" evidence="3">
    <location>
        <begin position="274"/>
        <end position="475"/>
    </location>
</feature>
<feature type="coiled-coil region" evidence="3">
    <location>
        <begin position="1013"/>
        <end position="1040"/>
    </location>
</feature>
<dbReference type="Gene3D" id="3.40.50.300">
    <property type="entry name" value="P-loop containing nucleotide triphosphate hydrolases"/>
    <property type="match status" value="2"/>
</dbReference>
<feature type="domain" description="RecF/RecN/SMC N-terminal" evidence="5">
    <location>
        <begin position="4"/>
        <end position="1184"/>
    </location>
</feature>
<feature type="region of interest" description="Disordered" evidence="4">
    <location>
        <begin position="666"/>
        <end position="695"/>
    </location>
</feature>
<dbReference type="GO" id="GO:0051276">
    <property type="term" value="P:chromosome organization"/>
    <property type="evidence" value="ECO:0007669"/>
    <property type="project" value="InterPro"/>
</dbReference>
<feature type="compositionally biased region" description="Acidic residues" evidence="4">
    <location>
        <begin position="951"/>
        <end position="982"/>
    </location>
</feature>
<feature type="region of interest" description="Disordered" evidence="4">
    <location>
        <begin position="1198"/>
        <end position="1218"/>
    </location>
</feature>
<feature type="domain" description="SMC hinge" evidence="6">
    <location>
        <begin position="535"/>
        <end position="621"/>
    </location>
</feature>
<dbReference type="Proteomes" id="UP000041254">
    <property type="component" value="Unassembled WGS sequence"/>
</dbReference>
<keyword evidence="2 3" id="KW-0175">Coiled coil</keyword>
<dbReference type="PANTHER" id="PTHR18937">
    <property type="entry name" value="STRUCTURAL MAINTENANCE OF CHROMOSOMES SMC FAMILY MEMBER"/>
    <property type="match status" value="1"/>
</dbReference>